<evidence type="ECO:0000313" key="6">
    <source>
        <dbReference type="EMBL" id="MTD56541.1"/>
    </source>
</evidence>
<keyword evidence="7" id="KW-1185">Reference proteome</keyword>
<dbReference type="InterPro" id="IPR008920">
    <property type="entry name" value="TF_FadR/GntR_C"/>
</dbReference>
<reference evidence="6 7" key="1">
    <citation type="submission" date="2019-11" db="EMBL/GenBank/DDBJ databases">
        <title>Draft genome of Amycolatopsis RM579.</title>
        <authorList>
            <person name="Duangmal K."/>
            <person name="Mingma R."/>
        </authorList>
    </citation>
    <scope>NUCLEOTIDE SEQUENCE [LARGE SCALE GENOMIC DNA]</scope>
    <source>
        <strain evidence="6 7">RM579</strain>
    </source>
</reference>
<keyword evidence="2" id="KW-0238">DNA-binding</keyword>
<dbReference type="Gene3D" id="1.10.10.10">
    <property type="entry name" value="Winged helix-like DNA-binding domain superfamily/Winged helix DNA-binding domain"/>
    <property type="match status" value="1"/>
</dbReference>
<evidence type="ECO:0000256" key="4">
    <source>
        <dbReference type="SAM" id="MobiDB-lite"/>
    </source>
</evidence>
<name>A0A6N7Z6H3_9PSEU</name>
<dbReference type="AlphaFoldDB" id="A0A6N7Z6H3"/>
<evidence type="ECO:0000259" key="5">
    <source>
        <dbReference type="PROSITE" id="PS50949"/>
    </source>
</evidence>
<accession>A0A6N7Z6H3</accession>
<dbReference type="InterPro" id="IPR036390">
    <property type="entry name" value="WH_DNA-bd_sf"/>
</dbReference>
<organism evidence="6 7">
    <name type="scientific">Amycolatopsis pithecellobii</name>
    <dbReference type="NCBI Taxonomy" id="664692"/>
    <lineage>
        <taxon>Bacteria</taxon>
        <taxon>Bacillati</taxon>
        <taxon>Actinomycetota</taxon>
        <taxon>Actinomycetes</taxon>
        <taxon>Pseudonocardiales</taxon>
        <taxon>Pseudonocardiaceae</taxon>
        <taxon>Amycolatopsis</taxon>
    </lineage>
</organism>
<dbReference type="Gene3D" id="1.20.120.530">
    <property type="entry name" value="GntR ligand-binding domain-like"/>
    <property type="match status" value="1"/>
</dbReference>
<evidence type="ECO:0000256" key="3">
    <source>
        <dbReference type="ARBA" id="ARBA00023163"/>
    </source>
</evidence>
<dbReference type="PROSITE" id="PS50949">
    <property type="entry name" value="HTH_GNTR"/>
    <property type="match status" value="1"/>
</dbReference>
<dbReference type="InterPro" id="IPR011711">
    <property type="entry name" value="GntR_C"/>
</dbReference>
<proteinExistence type="predicted"/>
<dbReference type="InterPro" id="IPR000524">
    <property type="entry name" value="Tscrpt_reg_HTH_GntR"/>
</dbReference>
<dbReference type="OrthoDB" id="120836at2"/>
<keyword evidence="1" id="KW-0805">Transcription regulation</keyword>
<comment type="caution">
    <text evidence="6">The sequence shown here is derived from an EMBL/GenBank/DDBJ whole genome shotgun (WGS) entry which is preliminary data.</text>
</comment>
<gene>
    <name evidence="6" type="ORF">GKO32_21570</name>
</gene>
<sequence>MVSRRPAAASLTSRTNATRRTATREIIESLRHSIASGELARGERLPPETELAAHFEVSQPTVREAMRALEAMGLVEVRHGSGAYVTGDPTQFIATSLHTLLQIDHVGIIEVFEMRGALAVYSAARAVRCATDEDLDLIEQQERRLADVATESDLQHIADAAVAFQISMSAAAHNPLLLAIESVLAELLIRLQADALAQRDQTFWRERSLHFSRDRHALIASLRARDEQRAIEAMNNYLDTQRNWYTSDPTLIDARLSDPEILRVVRPLGFERLESRFR</sequence>
<dbReference type="InterPro" id="IPR036388">
    <property type="entry name" value="WH-like_DNA-bd_sf"/>
</dbReference>
<dbReference type="PRINTS" id="PR00035">
    <property type="entry name" value="HTHGNTR"/>
</dbReference>
<dbReference type="PANTHER" id="PTHR43537:SF5">
    <property type="entry name" value="UXU OPERON TRANSCRIPTIONAL REGULATOR"/>
    <property type="match status" value="1"/>
</dbReference>
<dbReference type="EMBL" id="WMBA01000035">
    <property type="protein sequence ID" value="MTD56541.1"/>
    <property type="molecule type" value="Genomic_DNA"/>
</dbReference>
<dbReference type="SMART" id="SM00895">
    <property type="entry name" value="FCD"/>
    <property type="match status" value="1"/>
</dbReference>
<dbReference type="Pfam" id="PF07729">
    <property type="entry name" value="FCD"/>
    <property type="match status" value="1"/>
</dbReference>
<dbReference type="GO" id="GO:0003677">
    <property type="term" value="F:DNA binding"/>
    <property type="evidence" value="ECO:0007669"/>
    <property type="project" value="UniProtKB-KW"/>
</dbReference>
<dbReference type="GO" id="GO:0003700">
    <property type="term" value="F:DNA-binding transcription factor activity"/>
    <property type="evidence" value="ECO:0007669"/>
    <property type="project" value="InterPro"/>
</dbReference>
<protein>
    <submittedName>
        <fullName evidence="6">GntR family transcriptional regulator</fullName>
    </submittedName>
</protein>
<evidence type="ECO:0000256" key="2">
    <source>
        <dbReference type="ARBA" id="ARBA00023125"/>
    </source>
</evidence>
<feature type="region of interest" description="Disordered" evidence="4">
    <location>
        <begin position="1"/>
        <end position="20"/>
    </location>
</feature>
<evidence type="ECO:0000256" key="1">
    <source>
        <dbReference type="ARBA" id="ARBA00023015"/>
    </source>
</evidence>
<evidence type="ECO:0000313" key="7">
    <source>
        <dbReference type="Proteomes" id="UP000440096"/>
    </source>
</evidence>
<dbReference type="SUPFAM" id="SSF48008">
    <property type="entry name" value="GntR ligand-binding domain-like"/>
    <property type="match status" value="1"/>
</dbReference>
<dbReference type="SUPFAM" id="SSF46785">
    <property type="entry name" value="Winged helix' DNA-binding domain"/>
    <property type="match status" value="1"/>
</dbReference>
<dbReference type="Pfam" id="PF00392">
    <property type="entry name" value="GntR"/>
    <property type="match status" value="1"/>
</dbReference>
<dbReference type="SMART" id="SM00345">
    <property type="entry name" value="HTH_GNTR"/>
    <property type="match status" value="1"/>
</dbReference>
<feature type="domain" description="HTH gntR-type" evidence="5">
    <location>
        <begin position="20"/>
        <end position="88"/>
    </location>
</feature>
<feature type="compositionally biased region" description="Low complexity" evidence="4">
    <location>
        <begin position="7"/>
        <end position="20"/>
    </location>
</feature>
<keyword evidence="3" id="KW-0804">Transcription</keyword>
<dbReference type="CDD" id="cd07377">
    <property type="entry name" value="WHTH_GntR"/>
    <property type="match status" value="1"/>
</dbReference>
<dbReference type="Proteomes" id="UP000440096">
    <property type="component" value="Unassembled WGS sequence"/>
</dbReference>
<dbReference type="PANTHER" id="PTHR43537">
    <property type="entry name" value="TRANSCRIPTIONAL REGULATOR, GNTR FAMILY"/>
    <property type="match status" value="1"/>
</dbReference>